<dbReference type="EMBL" id="JARBHB010000006">
    <property type="protein sequence ID" value="KAJ8880632.1"/>
    <property type="molecule type" value="Genomic_DNA"/>
</dbReference>
<gene>
    <name evidence="1" type="ORF">PR048_017102</name>
</gene>
<evidence type="ECO:0000313" key="2">
    <source>
        <dbReference type="Proteomes" id="UP001159363"/>
    </source>
</evidence>
<dbReference type="PANTHER" id="PTHR10773:SF19">
    <property type="match status" value="1"/>
</dbReference>
<dbReference type="PANTHER" id="PTHR10773">
    <property type="entry name" value="DNA-DIRECTED RNA POLYMERASES I, II, AND III SUBUNIT RPABC2"/>
    <property type="match status" value="1"/>
</dbReference>
<protein>
    <submittedName>
        <fullName evidence="1">Uncharacterized protein</fullName>
    </submittedName>
</protein>
<dbReference type="Proteomes" id="UP001159363">
    <property type="component" value="Chromosome 5"/>
</dbReference>
<proteinExistence type="predicted"/>
<name>A0ABQ9H8L7_9NEOP</name>
<reference evidence="1 2" key="1">
    <citation type="submission" date="2023-02" db="EMBL/GenBank/DDBJ databases">
        <title>LHISI_Scaffold_Assembly.</title>
        <authorList>
            <person name="Stuart O.P."/>
            <person name="Cleave R."/>
            <person name="Magrath M.J.L."/>
            <person name="Mikheyev A.S."/>
        </authorList>
    </citation>
    <scope>NUCLEOTIDE SEQUENCE [LARGE SCALE GENOMIC DNA]</scope>
    <source>
        <strain evidence="1">Daus_M_001</strain>
        <tissue evidence="1">Leg muscle</tissue>
    </source>
</reference>
<evidence type="ECO:0000313" key="1">
    <source>
        <dbReference type="EMBL" id="KAJ8880632.1"/>
    </source>
</evidence>
<accession>A0ABQ9H8L7</accession>
<organism evidence="1 2">
    <name type="scientific">Dryococelus australis</name>
    <dbReference type="NCBI Taxonomy" id="614101"/>
    <lineage>
        <taxon>Eukaryota</taxon>
        <taxon>Metazoa</taxon>
        <taxon>Ecdysozoa</taxon>
        <taxon>Arthropoda</taxon>
        <taxon>Hexapoda</taxon>
        <taxon>Insecta</taxon>
        <taxon>Pterygota</taxon>
        <taxon>Neoptera</taxon>
        <taxon>Polyneoptera</taxon>
        <taxon>Phasmatodea</taxon>
        <taxon>Verophasmatodea</taxon>
        <taxon>Anareolatae</taxon>
        <taxon>Phasmatidae</taxon>
        <taxon>Eurycanthinae</taxon>
        <taxon>Dryococelus</taxon>
    </lineage>
</organism>
<comment type="caution">
    <text evidence="1">The sequence shown here is derived from an EMBL/GenBank/DDBJ whole genome shotgun (WGS) entry which is preliminary data.</text>
</comment>
<sequence length="143" mass="16630">MFDEHLRGKIATKEHFANNQKACGTDGFWCVSFDLQKVLNTPHGDNMLLYYSRKYNFTVYENNTRKVYCYCDGNRGANEIASLLYMYIIKVDAEKTTTNLSLYCDSCPGQNKNHHDCIHFEITVNNYVHHNKLSPSRPLKHAR</sequence>
<keyword evidence="2" id="KW-1185">Reference proteome</keyword>